<dbReference type="PANTHER" id="PTHR34452:SF7">
    <property type="entry name" value="MYOSIN HEAVY CHAIN-RELATED PROTEIN"/>
    <property type="match status" value="1"/>
</dbReference>
<name>A0A3S3PRM2_9MAGN</name>
<dbReference type="STRING" id="337451.A0A3S3PRM2"/>
<feature type="coiled-coil region" evidence="1">
    <location>
        <begin position="921"/>
        <end position="980"/>
    </location>
</feature>
<evidence type="ECO:0000256" key="2">
    <source>
        <dbReference type="SAM" id="MobiDB-lite"/>
    </source>
</evidence>
<feature type="region of interest" description="Disordered" evidence="2">
    <location>
        <begin position="151"/>
        <end position="198"/>
    </location>
</feature>
<dbReference type="OrthoDB" id="765176at2759"/>
<feature type="region of interest" description="Disordered" evidence="2">
    <location>
        <begin position="219"/>
        <end position="256"/>
    </location>
</feature>
<evidence type="ECO:0000259" key="3">
    <source>
        <dbReference type="PROSITE" id="PS51840"/>
    </source>
</evidence>
<evidence type="ECO:0000313" key="4">
    <source>
        <dbReference type="EMBL" id="RWR72173.1"/>
    </source>
</evidence>
<evidence type="ECO:0000256" key="1">
    <source>
        <dbReference type="SAM" id="Coils"/>
    </source>
</evidence>
<dbReference type="AlphaFoldDB" id="A0A3S3PRM2"/>
<feature type="compositionally biased region" description="Polar residues" evidence="2">
    <location>
        <begin position="164"/>
        <end position="196"/>
    </location>
</feature>
<feature type="coiled-coil region" evidence="1">
    <location>
        <begin position="1061"/>
        <end position="1095"/>
    </location>
</feature>
<evidence type="ECO:0000313" key="5">
    <source>
        <dbReference type="Proteomes" id="UP000283530"/>
    </source>
</evidence>
<proteinExistence type="predicted"/>
<feature type="coiled-coil region" evidence="1">
    <location>
        <begin position="512"/>
        <end position="607"/>
    </location>
</feature>
<organism evidence="4 5">
    <name type="scientific">Cinnamomum micranthum f. kanehirae</name>
    <dbReference type="NCBI Taxonomy" id="337451"/>
    <lineage>
        <taxon>Eukaryota</taxon>
        <taxon>Viridiplantae</taxon>
        <taxon>Streptophyta</taxon>
        <taxon>Embryophyta</taxon>
        <taxon>Tracheophyta</taxon>
        <taxon>Spermatophyta</taxon>
        <taxon>Magnoliopsida</taxon>
        <taxon>Magnoliidae</taxon>
        <taxon>Laurales</taxon>
        <taxon>Lauraceae</taxon>
        <taxon>Cinnamomum</taxon>
    </lineage>
</organism>
<accession>A0A3S3PRM2</accession>
<protein>
    <submittedName>
        <fullName evidence="4">Early endosome antigen 1</fullName>
    </submittedName>
</protein>
<dbReference type="EMBL" id="QPKB01000001">
    <property type="protein sequence ID" value="RWR72173.1"/>
    <property type="molecule type" value="Genomic_DNA"/>
</dbReference>
<dbReference type="PANTHER" id="PTHR34452">
    <property type="entry name" value="MYOSIN HEAVY CHAIN-RELATED PROTEIN"/>
    <property type="match status" value="1"/>
</dbReference>
<gene>
    <name evidence="4" type="ORF">CKAN_00038000</name>
</gene>
<dbReference type="PROSITE" id="PS51840">
    <property type="entry name" value="C2_NT"/>
    <property type="match status" value="1"/>
</dbReference>
<feature type="coiled-coil region" evidence="1">
    <location>
        <begin position="328"/>
        <end position="413"/>
    </location>
</feature>
<feature type="coiled-coil region" evidence="1">
    <location>
        <begin position="665"/>
        <end position="850"/>
    </location>
</feature>
<feature type="domain" description="C2 NT-type" evidence="3">
    <location>
        <begin position="6"/>
        <end position="141"/>
    </location>
</feature>
<sequence length="1119" mass="127069">MFKTMRWRSEKNRIKAVFKLQFQATQVPSLGWDALMVAVVPLEVGKPTVKSEKASVHDGICRWEKPIYETVRFVQEPKTGKINEKIYHFHVSTGLSKTSFVGQVAVDFANYAEATEASSVSLPLKTSNFSIVLHITIQRIQATSDGRVAEENGDVMVRSDGKISKSQLSSSGMDGNCQDSDGVSLCNSTEGHNLSHGNIPEKEQASLATQAQLSLSNTETLSNYDESNNIPRESSYSDAISASSLDSSSGQENSQELGLRSNNTQLDMASVLSPLCSNSTPLNQTAELLGSEDTMLKERLWGSNISIEKLKIEIGVLARQAGVSQLELETLRKQVVKERRRGQDLSREVRNLQEQREALKRECEQLKSLQVNIGSGKISNQFRSDNKDQLDVLQETRKELNREKDLNASLRLQLQKNQESNSELILAVQNLEGLLGQRNKKAAIEPTTNESAQEVKIGICGLHLLQAESSKELWDIASNSKHEMDDEEQQALEELVKEHGDTSVAYSLEQKIIDLCSEIEMHKKDNEELEMQMEQLALDYEILKQENHSMSSKLKQNQAEEQLEMEYECSGSLDTINDLEIHAENLEKELEKQAEAFEADLVAITRAKVEQEQRAIRAEEALRKMKWNNAKAAEKLQEDFKTLSIQVSSTLSVNEKLLVQTLKEASVLRVEKRNLEELLEKADQELRLVHEFYKSKVKELANEICLKSKQTDQLMLELKEKLKELENQKKSNAEKDKAASKEILMLETQMASLRIENKNLSEQVEQKEKLRVERERMKTSFDDVIMLLQRGNIERNELETKVASMSKEAEKSLEELNDMKCLKDEKEKTIRCLQSELAVLQAQYNDLKYSLLKDEDELGKENIVKQIFHLKSGLQNKDDAITIINKQLKDHSAIITVADGTLKPNSTNIRSDPAPHGSKEITTLTEKIKLLEGEIKQKEAALEKLTHSFLRKENELCNRIEEVEKAMGELNQNNQCFCENKFQRMQDTKDVKNRTVDSNDFKGGKDIMESLLKSEMGAEAYILDQNGIDREPFRSSLNITRTNLLKELEDSTGIVNDQYNNANLLHEISLLKERNQSMENELIEVQEKYSETSLKFAEVEGERQQLLMTIRNLKHPTKS</sequence>
<dbReference type="Pfam" id="PF10358">
    <property type="entry name" value="NT-C2"/>
    <property type="match status" value="1"/>
</dbReference>
<reference evidence="4 5" key="1">
    <citation type="journal article" date="2019" name="Nat. Plants">
        <title>Stout camphor tree genome fills gaps in understanding of flowering plant genome evolution.</title>
        <authorList>
            <person name="Chaw S.M."/>
            <person name="Liu Y.C."/>
            <person name="Wu Y.W."/>
            <person name="Wang H.Y."/>
            <person name="Lin C.I."/>
            <person name="Wu C.S."/>
            <person name="Ke H.M."/>
            <person name="Chang L.Y."/>
            <person name="Hsu C.Y."/>
            <person name="Yang H.T."/>
            <person name="Sudianto E."/>
            <person name="Hsu M.H."/>
            <person name="Wu K.P."/>
            <person name="Wang L.N."/>
            <person name="Leebens-Mack J.H."/>
            <person name="Tsai I.J."/>
        </authorList>
    </citation>
    <scope>NUCLEOTIDE SEQUENCE [LARGE SCALE GENOMIC DNA]</scope>
    <source>
        <strain evidence="5">cv. Chaw 1501</strain>
        <tissue evidence="4">Young leaves</tissue>
    </source>
</reference>
<feature type="compositionally biased region" description="Low complexity" evidence="2">
    <location>
        <begin position="234"/>
        <end position="249"/>
    </location>
</feature>
<feature type="compositionally biased region" description="Polar residues" evidence="2">
    <location>
        <begin position="219"/>
        <end position="232"/>
    </location>
</feature>
<keyword evidence="1" id="KW-0175">Coiled coil</keyword>
<comment type="caution">
    <text evidence="4">The sequence shown here is derived from an EMBL/GenBank/DDBJ whole genome shotgun (WGS) entry which is preliminary data.</text>
</comment>
<dbReference type="InterPro" id="IPR019448">
    <property type="entry name" value="NT-C2"/>
</dbReference>
<dbReference type="Proteomes" id="UP000283530">
    <property type="component" value="Unassembled WGS sequence"/>
</dbReference>
<keyword evidence="5" id="KW-1185">Reference proteome</keyword>